<name>A0A2S4JFD3_9SPIO</name>
<comment type="caution">
    <text evidence="2">The sequence shown here is derived from an EMBL/GenBank/DDBJ whole genome shotgun (WGS) entry which is preliminary data.</text>
</comment>
<protein>
    <recommendedName>
        <fullName evidence="4">Phosphohistidine phosphatase</fullName>
    </recommendedName>
</protein>
<dbReference type="Gene3D" id="3.40.50.1240">
    <property type="entry name" value="Phosphoglycerate mutase-like"/>
    <property type="match status" value="1"/>
</dbReference>
<reference evidence="3" key="1">
    <citation type="submission" date="2015-12" db="EMBL/GenBank/DDBJ databases">
        <authorList>
            <person name="Lodha T.D."/>
            <person name="Chintalapati S."/>
            <person name="Chintalapati V.R."/>
            <person name="Sravanthi T."/>
        </authorList>
    </citation>
    <scope>NUCLEOTIDE SEQUENCE [LARGE SCALE GENOMIC DNA]</scope>
    <source>
        <strain evidence="3">JC133</strain>
    </source>
</reference>
<organism evidence="2 3">
    <name type="scientific">Alkalispirochaeta sphaeroplastigenens</name>
    <dbReference type="NCBI Taxonomy" id="1187066"/>
    <lineage>
        <taxon>Bacteria</taxon>
        <taxon>Pseudomonadati</taxon>
        <taxon>Spirochaetota</taxon>
        <taxon>Spirochaetia</taxon>
        <taxon>Spirochaetales</taxon>
        <taxon>Spirochaetaceae</taxon>
        <taxon>Alkalispirochaeta</taxon>
    </lineage>
</organism>
<proteinExistence type="predicted"/>
<evidence type="ECO:0000313" key="2">
    <source>
        <dbReference type="EMBL" id="POQ98209.1"/>
    </source>
</evidence>
<dbReference type="SUPFAM" id="SSF53254">
    <property type="entry name" value="Phosphoglycerate mutase-like"/>
    <property type="match status" value="1"/>
</dbReference>
<gene>
    <name evidence="2" type="ORF">AU468_14330</name>
</gene>
<dbReference type="AlphaFoldDB" id="A0A2S4JFD3"/>
<evidence type="ECO:0000313" key="3">
    <source>
        <dbReference type="Proteomes" id="UP000237350"/>
    </source>
</evidence>
<evidence type="ECO:0000256" key="1">
    <source>
        <dbReference type="SAM" id="MobiDB-lite"/>
    </source>
</evidence>
<accession>A0A2S4JFD3</accession>
<dbReference type="Proteomes" id="UP000237350">
    <property type="component" value="Unassembled WGS sequence"/>
</dbReference>
<sequence>MTLLRHAEAHGGGLTRADRDRPLSEAGIGDARYLGAVLRALAPPPQAVYTSNALRTRETVTHLLDGWPGLVLEPEIDPDLYLAEAATIWDVAYSALLQWDHVWICAHNPGVTESVEHLCGNRIEQFPPAGVVRILFEDLLPSGTNGSLLFYHAPERALFRGPASAGGVA</sequence>
<dbReference type="InterPro" id="IPR029033">
    <property type="entry name" value="His_PPase_superfam"/>
</dbReference>
<evidence type="ECO:0008006" key="4">
    <source>
        <dbReference type="Google" id="ProtNLM"/>
    </source>
</evidence>
<dbReference type="Pfam" id="PF00300">
    <property type="entry name" value="His_Phos_1"/>
    <property type="match status" value="1"/>
</dbReference>
<dbReference type="CDD" id="cd07067">
    <property type="entry name" value="HP_PGM_like"/>
    <property type="match status" value="1"/>
</dbReference>
<keyword evidence="3" id="KW-1185">Reference proteome</keyword>
<dbReference type="EMBL" id="LPWH01000127">
    <property type="protein sequence ID" value="POQ98209.1"/>
    <property type="molecule type" value="Genomic_DNA"/>
</dbReference>
<dbReference type="InterPro" id="IPR013078">
    <property type="entry name" value="His_Pase_superF_clade-1"/>
</dbReference>
<feature type="region of interest" description="Disordered" evidence="1">
    <location>
        <begin position="1"/>
        <end position="21"/>
    </location>
</feature>